<accession>A0A857KXB8</accession>
<sequence>MNICKTVATGAMIAAGGVVLGIAAAPADAGVFPSNPVGVQQCSYATSVPSQECLNTPTYRVKTTTGAFAVQFRAAPSHCFKMIAHIIVDDKERGKEVLGAGESDGGYVMRLSPGIHKVGVRATGIPGGCNPGYLETWGGNLAIETDADAADGVG</sequence>
<dbReference type="EMBL" id="CP045810">
    <property type="protein sequence ID" value="QHN38354.1"/>
    <property type="molecule type" value="Genomic_DNA"/>
</dbReference>
<protein>
    <submittedName>
        <fullName evidence="2">Uncharacterized protein</fullName>
    </submittedName>
</protein>
<gene>
    <name evidence="2" type="ORF">GII30_03425</name>
</gene>
<evidence type="ECO:0000256" key="1">
    <source>
        <dbReference type="SAM" id="SignalP"/>
    </source>
</evidence>
<feature type="chain" id="PRO_5039211519" evidence="1">
    <location>
        <begin position="30"/>
        <end position="154"/>
    </location>
</feature>
<feature type="signal peptide" evidence="1">
    <location>
        <begin position="1"/>
        <end position="29"/>
    </location>
</feature>
<name>A0A857KXB8_9ACTN</name>
<proteinExistence type="predicted"/>
<reference evidence="2" key="1">
    <citation type="journal article" date="2021" name="Nat. Microbiol.">
        <title>Cocultivation of an ultrasmall environmental parasitic bacterium with lytic ability against bacteria associated with wastewater foams.</title>
        <authorList>
            <person name="Batinovic S."/>
            <person name="Rose J.J.A."/>
            <person name="Ratcliffe J."/>
            <person name="Seviour R.J."/>
            <person name="Petrovski S."/>
        </authorList>
    </citation>
    <scope>NUCLEOTIDE SEQUENCE</scope>
    <source>
        <strain evidence="2">CON44</strain>
    </source>
</reference>
<dbReference type="RefSeq" id="WP_005191638.1">
    <property type="nucleotide sequence ID" value="NZ_CP045804.1"/>
</dbReference>
<dbReference type="AlphaFoldDB" id="A0A857KXB8"/>
<evidence type="ECO:0000313" key="2">
    <source>
        <dbReference type="EMBL" id="QHN38354.1"/>
    </source>
</evidence>
<organism evidence="2">
    <name type="scientific">Gordonia amarae</name>
    <dbReference type="NCBI Taxonomy" id="36821"/>
    <lineage>
        <taxon>Bacteria</taxon>
        <taxon>Bacillati</taxon>
        <taxon>Actinomycetota</taxon>
        <taxon>Actinomycetes</taxon>
        <taxon>Mycobacteriales</taxon>
        <taxon>Gordoniaceae</taxon>
        <taxon>Gordonia</taxon>
    </lineage>
</organism>
<keyword evidence="1" id="KW-0732">Signal</keyword>